<keyword evidence="3" id="KW-1185">Reference proteome</keyword>
<dbReference type="EMBL" id="CP059265">
    <property type="protein sequence ID" value="QLQ33497.1"/>
    <property type="molecule type" value="Genomic_DNA"/>
</dbReference>
<dbReference type="Proteomes" id="UP000510621">
    <property type="component" value="Chromosome"/>
</dbReference>
<dbReference type="AlphaFoldDB" id="A0A7L6AX11"/>
<protein>
    <submittedName>
        <fullName evidence="2">Uncharacterized protein</fullName>
    </submittedName>
</protein>
<evidence type="ECO:0000256" key="1">
    <source>
        <dbReference type="SAM" id="MobiDB-lite"/>
    </source>
</evidence>
<evidence type="ECO:0000313" key="3">
    <source>
        <dbReference type="Proteomes" id="UP000510621"/>
    </source>
</evidence>
<feature type="region of interest" description="Disordered" evidence="1">
    <location>
        <begin position="160"/>
        <end position="188"/>
    </location>
</feature>
<name>A0A7L6AX11_9GAMM</name>
<evidence type="ECO:0000313" key="2">
    <source>
        <dbReference type="EMBL" id="QLQ33497.1"/>
    </source>
</evidence>
<proteinExistence type="predicted"/>
<sequence>MVRKGYLGKRTDPALLACSAKDGVYLLGTAFSPAIRALQKETGRTQESRNPAHIMSAGLGLLTAISAIASSYLIEPKHTVAPSVTAEVCPPPVSRTKIEYLAPVEPVILPLAMTASLAIPDAASSSLLSRDRVGLKSEEKVTTAAVESHKAAVAVEPPQRRAVERHPVGQRAQPSHPAPIPASGGGGKAGTHAIAWHCGFGAVEQRCRCGRPVWRWQGWGAPLYPPVAGTGRLHPQIKHVGNSVVSHYHELARTALKAGDIAQAQRYLATALPLIQEFNLPHFNAAQAVLEQKAAQLQ</sequence>
<dbReference type="KEGG" id="this:HZT40_20000"/>
<organism evidence="2 3">
    <name type="scientific">Candidatus Thiothrix singaporensis</name>
    <dbReference type="NCBI Taxonomy" id="2799669"/>
    <lineage>
        <taxon>Bacteria</taxon>
        <taxon>Pseudomonadati</taxon>
        <taxon>Pseudomonadota</taxon>
        <taxon>Gammaproteobacteria</taxon>
        <taxon>Thiotrichales</taxon>
        <taxon>Thiotrichaceae</taxon>
        <taxon>Thiothrix</taxon>
    </lineage>
</organism>
<accession>A0A7L6AX11</accession>
<reference evidence="2" key="1">
    <citation type="submission" date="2020-06" db="EMBL/GenBank/DDBJ databases">
        <title>Analysis procedures for assessing recovery of high quality, complete, closed genomes from Nanopore long read metagenome sequencing.</title>
        <authorList>
            <person name="Bessarab I."/>
            <person name="Arumugam K."/>
            <person name="Haryono M."/>
            <person name="Liu X."/>
            <person name="Roy S."/>
            <person name="Zuniga-Montanez R.E."/>
            <person name="Qiu G."/>
            <person name="Drautz-Moses D.I."/>
            <person name="Law Y.Y."/>
            <person name="Wuertz S."/>
            <person name="Lauro F.M."/>
            <person name="Huson D.H."/>
            <person name="Williams R.B."/>
        </authorList>
    </citation>
    <scope>NUCLEOTIDE SEQUENCE [LARGE SCALE GENOMIC DNA]</scope>
    <source>
        <strain evidence="2">SSD2</strain>
    </source>
</reference>
<gene>
    <name evidence="2" type="ORF">HZT40_20000</name>
</gene>